<name>A0A4S4BUE5_9BACL</name>
<accession>A0A4S4BUE5</accession>
<evidence type="ECO:0000313" key="1">
    <source>
        <dbReference type="EMBL" id="THF78726.1"/>
    </source>
</evidence>
<comment type="caution">
    <text evidence="1">The sequence shown here is derived from an EMBL/GenBank/DDBJ whole genome shotgun (WGS) entry which is preliminary data.</text>
</comment>
<dbReference type="RefSeq" id="WP_136370314.1">
    <property type="nucleotide sequence ID" value="NZ_SSOB01000015.1"/>
</dbReference>
<dbReference type="AlphaFoldDB" id="A0A4S4BUE5"/>
<sequence length="83" mass="9642">MDTEKTKDGREEERAASEAELELARRLTEGDMEARDAEEEAVEKLPPKWEVRIQSERDPVAEETALYRKMAKEVDGRYGEQEE</sequence>
<dbReference type="Proteomes" id="UP000310636">
    <property type="component" value="Unassembled WGS sequence"/>
</dbReference>
<gene>
    <name evidence="1" type="ORF">E6C55_13435</name>
</gene>
<keyword evidence="2" id="KW-1185">Reference proteome</keyword>
<proteinExistence type="predicted"/>
<evidence type="ECO:0000313" key="2">
    <source>
        <dbReference type="Proteomes" id="UP000310636"/>
    </source>
</evidence>
<organism evidence="1 2">
    <name type="scientific">Cohnella fermenti</name>
    <dbReference type="NCBI Taxonomy" id="2565925"/>
    <lineage>
        <taxon>Bacteria</taxon>
        <taxon>Bacillati</taxon>
        <taxon>Bacillota</taxon>
        <taxon>Bacilli</taxon>
        <taxon>Bacillales</taxon>
        <taxon>Paenibacillaceae</taxon>
        <taxon>Cohnella</taxon>
    </lineage>
</organism>
<reference evidence="1 2" key="1">
    <citation type="submission" date="2019-04" db="EMBL/GenBank/DDBJ databases">
        <title>Cohnella sp. nov. isolated from preserved vegetables.</title>
        <authorList>
            <person name="Lin S.-Y."/>
            <person name="Hung M.-H."/>
            <person name="Young C.-C."/>
        </authorList>
    </citation>
    <scope>NUCLEOTIDE SEQUENCE [LARGE SCALE GENOMIC DNA]</scope>
    <source>
        <strain evidence="1 2">CC-MHH1044</strain>
    </source>
</reference>
<dbReference type="EMBL" id="SSOB01000015">
    <property type="protein sequence ID" value="THF78726.1"/>
    <property type="molecule type" value="Genomic_DNA"/>
</dbReference>
<protein>
    <submittedName>
        <fullName evidence="1">Uncharacterized protein</fullName>
    </submittedName>
</protein>
<dbReference type="OrthoDB" id="2666285at2"/>